<organism evidence="1">
    <name type="scientific">Anopheles marajoara</name>
    <dbReference type="NCBI Taxonomy" id="58244"/>
    <lineage>
        <taxon>Eukaryota</taxon>
        <taxon>Metazoa</taxon>
        <taxon>Ecdysozoa</taxon>
        <taxon>Arthropoda</taxon>
        <taxon>Hexapoda</taxon>
        <taxon>Insecta</taxon>
        <taxon>Pterygota</taxon>
        <taxon>Neoptera</taxon>
        <taxon>Endopterygota</taxon>
        <taxon>Diptera</taxon>
        <taxon>Nematocera</taxon>
        <taxon>Culicoidea</taxon>
        <taxon>Culicidae</taxon>
        <taxon>Anophelinae</taxon>
        <taxon>Anopheles</taxon>
    </lineage>
</organism>
<dbReference type="EMBL" id="GGFJ01013257">
    <property type="protein sequence ID" value="MBW62398.1"/>
    <property type="molecule type" value="Transcribed_RNA"/>
</dbReference>
<proteinExistence type="predicted"/>
<name>A0A2M4CBR9_9DIPT</name>
<protein>
    <submittedName>
        <fullName evidence="1">Putative secreted protein</fullName>
    </submittedName>
</protein>
<dbReference type="AlphaFoldDB" id="A0A2M4CBR9"/>
<sequence>MDVPALWMMWCEIFSSAASSAREQRTPSVIWLSTSAFRSGTRGRPVALSAELLGGFWVQNSPLSHRSSCAYGVILMDPTNEPSC</sequence>
<evidence type="ECO:0000313" key="1">
    <source>
        <dbReference type="EMBL" id="MBW62398.1"/>
    </source>
</evidence>
<reference evidence="1" key="1">
    <citation type="submission" date="2018-01" db="EMBL/GenBank/DDBJ databases">
        <title>An insight into the sialome of Amazonian anophelines.</title>
        <authorList>
            <person name="Ribeiro J.M."/>
            <person name="Scarpassa V."/>
            <person name="Calvo E."/>
        </authorList>
    </citation>
    <scope>NUCLEOTIDE SEQUENCE</scope>
    <source>
        <tissue evidence="1">Salivary glands</tissue>
    </source>
</reference>
<accession>A0A2M4CBR9</accession>